<dbReference type="EMBL" id="KN838553">
    <property type="protein sequence ID" value="KIK06446.1"/>
    <property type="molecule type" value="Genomic_DNA"/>
</dbReference>
<evidence type="ECO:0000313" key="7">
    <source>
        <dbReference type="Proteomes" id="UP000054477"/>
    </source>
</evidence>
<evidence type="ECO:0000313" key="6">
    <source>
        <dbReference type="EMBL" id="KIK06446.1"/>
    </source>
</evidence>
<dbReference type="Proteomes" id="UP000054477">
    <property type="component" value="Unassembled WGS sequence"/>
</dbReference>
<feature type="region of interest" description="Disordered" evidence="4">
    <location>
        <begin position="565"/>
        <end position="630"/>
    </location>
</feature>
<sequence length="1065" mass="115897">MTLVTDSPPRAPPVKYIAPLGTRWDKEKAAAGGASAFDLPTDPKNIGPWILGECVGKGASGRVKIAKHKWTGQLAAVKILPVAPLVSSRASLATQKAKSDKLRLGIDREITMMKLMNHPNIMRIYDVFEGEKELFLVLEYVEGGELFDFLVNRGRLPPNEAVEYFRQIVYGLNYAHTFSIIHRDLKPENILIASLTPPLIKIADWGMAAFAPPSLQLETSCGSPHYASPEIVNGEKYQGNPTDIWSCGVILFALLTGRLPFDDKNVRTLLSKVKSGKFDMPTCIDPLAKDLLERMLVVDVKRRITIPEILSHPWLLTQTPASSMSAPNTSNLLVPLMPPSPSTLARPIASPHLIDPELLLSLRIIWGRHTDSRGLSIIRDLCAPAGHGVHAKAFYFLLSMYREETSRNRMAEANNEGRHKQSYSALGTVKLNLGRENDQTRLADRFNGGRNSVNTAIFPAPPSPRHPRLSGPTPPLMHRGKTAVEGGTSPRTKFGSPIGPRPPPLSLHDADRAQPDVWRTRVRNREAAPLARPKVSMGPRPAPTSRGNTYSSFAERRTVEALPTGTPVSLQSCGAPIQRQKMKASSSADLPTLSTDVDTDKVFSSSTQGRSPSSQGAMAGSMVSTTQPPVSAPISTPVANVTIGLNLPPLTAPQTDDPQLQKTMDEVAKRVNIVVQAAARSATLTNAGVSTPSTNLDEVQMLTENVDPLPLSQGITTEREAVDTRVEAQGSHTRSDKENRNSREEGWSYVDVSNEQSGLGLGVGVSREMGKELINIGNAGPTTSPAKNKKGKEKKTRPPPIELPSLHPKRSTISMLGSPIALASAVHNPIATNSNRLLASPVVGEFKGWFSNLFNWKLHQSTGQGGIVYSVHDLNRTREDVVKLLETLGFSIMRYPLECPADIDLFSCRLDRQITDPATNTTLKPLRLRIEISTGCGFSSQPSPVPTGDDNPYFKPSVPSTHPNYLTTPTSATIPRPRSALIGGWKGSAAYPTPLPSPIGFPKWELPRGCACAIALVHEKGSMSTFRAVWRKLKDMYGDSPAPYPCFSPAMATTPFVEHQQRFVV</sequence>
<feature type="compositionally biased region" description="Basic and acidic residues" evidence="4">
    <location>
        <begin position="717"/>
        <end position="726"/>
    </location>
</feature>
<dbReference type="PROSITE" id="PS50011">
    <property type="entry name" value="PROTEIN_KINASE_DOM"/>
    <property type="match status" value="1"/>
</dbReference>
<dbReference type="PROSITE" id="PS00107">
    <property type="entry name" value="PROTEIN_KINASE_ATP"/>
    <property type="match status" value="1"/>
</dbReference>
<feature type="binding site" evidence="3">
    <location>
        <position position="78"/>
    </location>
    <ligand>
        <name>ATP</name>
        <dbReference type="ChEBI" id="CHEBI:30616"/>
    </ligand>
</feature>
<reference evidence="6 7" key="1">
    <citation type="submission" date="2014-04" db="EMBL/GenBank/DDBJ databases">
        <authorList>
            <consortium name="DOE Joint Genome Institute"/>
            <person name="Kuo A."/>
            <person name="Kohler A."/>
            <person name="Nagy L.G."/>
            <person name="Floudas D."/>
            <person name="Copeland A."/>
            <person name="Barry K.W."/>
            <person name="Cichocki N."/>
            <person name="Veneault-Fourrey C."/>
            <person name="LaButti K."/>
            <person name="Lindquist E.A."/>
            <person name="Lipzen A."/>
            <person name="Lundell T."/>
            <person name="Morin E."/>
            <person name="Murat C."/>
            <person name="Sun H."/>
            <person name="Tunlid A."/>
            <person name="Henrissat B."/>
            <person name="Grigoriev I.V."/>
            <person name="Hibbett D.S."/>
            <person name="Martin F."/>
            <person name="Nordberg H.P."/>
            <person name="Cantor M.N."/>
            <person name="Hua S.X."/>
        </authorList>
    </citation>
    <scope>NUCLEOTIDE SEQUENCE [LARGE SCALE GENOMIC DNA]</scope>
    <source>
        <strain evidence="6 7">LaAM-08-1</strain>
    </source>
</reference>
<dbReference type="AlphaFoldDB" id="A0A0C9XMX2"/>
<dbReference type="OrthoDB" id="193931at2759"/>
<protein>
    <recommendedName>
        <fullName evidence="5">Protein kinase domain-containing protein</fullName>
    </recommendedName>
</protein>
<evidence type="ECO:0000259" key="5">
    <source>
        <dbReference type="PROSITE" id="PS50011"/>
    </source>
</evidence>
<dbReference type="InterPro" id="IPR000719">
    <property type="entry name" value="Prot_kinase_dom"/>
</dbReference>
<dbReference type="InterPro" id="IPR017441">
    <property type="entry name" value="Protein_kinase_ATP_BS"/>
</dbReference>
<keyword evidence="2 3" id="KW-0067">ATP-binding</keyword>
<feature type="region of interest" description="Disordered" evidence="4">
    <location>
        <begin position="480"/>
        <end position="550"/>
    </location>
</feature>
<dbReference type="InterPro" id="IPR011009">
    <property type="entry name" value="Kinase-like_dom_sf"/>
</dbReference>
<dbReference type="PROSITE" id="PS00108">
    <property type="entry name" value="PROTEIN_KINASE_ST"/>
    <property type="match status" value="1"/>
</dbReference>
<gene>
    <name evidence="6" type="ORF">K443DRAFT_674425</name>
</gene>
<dbReference type="InterPro" id="IPR008271">
    <property type="entry name" value="Ser/Thr_kinase_AS"/>
</dbReference>
<dbReference type="STRING" id="1095629.A0A0C9XMX2"/>
<feature type="domain" description="Protein kinase" evidence="5">
    <location>
        <begin position="49"/>
        <end position="315"/>
    </location>
</feature>
<dbReference type="GO" id="GO:0005524">
    <property type="term" value="F:ATP binding"/>
    <property type="evidence" value="ECO:0007669"/>
    <property type="project" value="UniProtKB-UniRule"/>
</dbReference>
<feature type="compositionally biased region" description="Low complexity" evidence="4">
    <location>
        <begin position="604"/>
        <end position="616"/>
    </location>
</feature>
<keyword evidence="1 3" id="KW-0547">Nucleotide-binding</keyword>
<feature type="region of interest" description="Disordered" evidence="4">
    <location>
        <begin position="775"/>
        <end position="809"/>
    </location>
</feature>
<feature type="compositionally biased region" description="Basic and acidic residues" evidence="4">
    <location>
        <begin position="733"/>
        <end position="746"/>
    </location>
</feature>
<evidence type="ECO:0000256" key="4">
    <source>
        <dbReference type="SAM" id="MobiDB-lite"/>
    </source>
</evidence>
<feature type="compositionally biased region" description="Basic residues" evidence="4">
    <location>
        <begin position="787"/>
        <end position="797"/>
    </location>
</feature>
<organism evidence="6 7">
    <name type="scientific">Laccaria amethystina LaAM-08-1</name>
    <dbReference type="NCBI Taxonomy" id="1095629"/>
    <lineage>
        <taxon>Eukaryota</taxon>
        <taxon>Fungi</taxon>
        <taxon>Dikarya</taxon>
        <taxon>Basidiomycota</taxon>
        <taxon>Agaricomycotina</taxon>
        <taxon>Agaricomycetes</taxon>
        <taxon>Agaricomycetidae</taxon>
        <taxon>Agaricales</taxon>
        <taxon>Agaricineae</taxon>
        <taxon>Hydnangiaceae</taxon>
        <taxon>Laccaria</taxon>
    </lineage>
</organism>
<dbReference type="PANTHER" id="PTHR24346:SF110">
    <property type="entry name" value="NON-SPECIFIC SERINE_THREONINE PROTEIN KINASE"/>
    <property type="match status" value="1"/>
</dbReference>
<dbReference type="GO" id="GO:0035556">
    <property type="term" value="P:intracellular signal transduction"/>
    <property type="evidence" value="ECO:0007669"/>
    <property type="project" value="TreeGrafter"/>
</dbReference>
<dbReference type="Pfam" id="PF00069">
    <property type="entry name" value="Pkinase"/>
    <property type="match status" value="1"/>
</dbReference>
<evidence type="ECO:0000256" key="1">
    <source>
        <dbReference type="ARBA" id="ARBA00022741"/>
    </source>
</evidence>
<reference evidence="7" key="2">
    <citation type="submission" date="2015-01" db="EMBL/GenBank/DDBJ databases">
        <title>Evolutionary Origins and Diversification of the Mycorrhizal Mutualists.</title>
        <authorList>
            <consortium name="DOE Joint Genome Institute"/>
            <consortium name="Mycorrhizal Genomics Consortium"/>
            <person name="Kohler A."/>
            <person name="Kuo A."/>
            <person name="Nagy L.G."/>
            <person name="Floudas D."/>
            <person name="Copeland A."/>
            <person name="Barry K.W."/>
            <person name="Cichocki N."/>
            <person name="Veneault-Fourrey C."/>
            <person name="LaButti K."/>
            <person name="Lindquist E.A."/>
            <person name="Lipzen A."/>
            <person name="Lundell T."/>
            <person name="Morin E."/>
            <person name="Murat C."/>
            <person name="Riley R."/>
            <person name="Ohm R."/>
            <person name="Sun H."/>
            <person name="Tunlid A."/>
            <person name="Henrissat B."/>
            <person name="Grigoriev I.V."/>
            <person name="Hibbett D.S."/>
            <person name="Martin F."/>
        </authorList>
    </citation>
    <scope>NUCLEOTIDE SEQUENCE [LARGE SCALE GENOMIC DNA]</scope>
    <source>
        <strain evidence="7">LaAM-08-1</strain>
    </source>
</reference>
<feature type="region of interest" description="Disordered" evidence="4">
    <location>
        <begin position="714"/>
        <end position="749"/>
    </location>
</feature>
<proteinExistence type="predicted"/>
<dbReference type="SUPFAM" id="SSF56112">
    <property type="entry name" value="Protein kinase-like (PK-like)"/>
    <property type="match status" value="1"/>
</dbReference>
<keyword evidence="7" id="KW-1185">Reference proteome</keyword>
<accession>A0A0C9XMX2</accession>
<dbReference type="GO" id="GO:0004674">
    <property type="term" value="F:protein serine/threonine kinase activity"/>
    <property type="evidence" value="ECO:0007669"/>
    <property type="project" value="TreeGrafter"/>
</dbReference>
<feature type="compositionally biased region" description="Polar residues" evidence="4">
    <location>
        <begin position="583"/>
        <end position="596"/>
    </location>
</feature>
<dbReference type="FunFam" id="1.10.510.10:FF:000571">
    <property type="entry name" value="Maternal embryonic leucine zipper kinase"/>
    <property type="match status" value="1"/>
</dbReference>
<evidence type="ECO:0000256" key="2">
    <source>
        <dbReference type="ARBA" id="ARBA00022840"/>
    </source>
</evidence>
<dbReference type="Gene3D" id="1.10.510.10">
    <property type="entry name" value="Transferase(Phosphotransferase) domain 1"/>
    <property type="match status" value="1"/>
</dbReference>
<dbReference type="SMART" id="SM00220">
    <property type="entry name" value="S_TKc"/>
    <property type="match status" value="1"/>
</dbReference>
<dbReference type="HOGENOM" id="CLU_009531_0_0_1"/>
<dbReference type="PANTHER" id="PTHR24346">
    <property type="entry name" value="MAP/MICROTUBULE AFFINITY-REGULATING KINASE"/>
    <property type="match status" value="1"/>
</dbReference>
<name>A0A0C9XMX2_9AGAR</name>
<dbReference type="GO" id="GO:0005737">
    <property type="term" value="C:cytoplasm"/>
    <property type="evidence" value="ECO:0007669"/>
    <property type="project" value="TreeGrafter"/>
</dbReference>
<evidence type="ECO:0000256" key="3">
    <source>
        <dbReference type="PROSITE-ProRule" id="PRU10141"/>
    </source>
</evidence>